<dbReference type="Proteomes" id="UP000198921">
    <property type="component" value="Unassembled WGS sequence"/>
</dbReference>
<dbReference type="Gene3D" id="1.20.5.810">
    <property type="entry name" value="AhpD-like"/>
    <property type="match status" value="1"/>
</dbReference>
<dbReference type="AlphaFoldDB" id="A0A1H3DJU6"/>
<dbReference type="Pfam" id="PF02627">
    <property type="entry name" value="CMD"/>
    <property type="match status" value="1"/>
</dbReference>
<feature type="domain" description="Carboxymuconolactone decarboxylase-like" evidence="1">
    <location>
        <begin position="60"/>
        <end position="111"/>
    </location>
</feature>
<dbReference type="PANTHER" id="PTHR35446">
    <property type="entry name" value="SI:CH211-175M2.5"/>
    <property type="match status" value="1"/>
</dbReference>
<protein>
    <submittedName>
        <fullName evidence="2">Uncharacterized peroxidase-related enzyme</fullName>
    </submittedName>
</protein>
<dbReference type="InterPro" id="IPR010195">
    <property type="entry name" value="Uncharacterised_peroxidase-rel"/>
</dbReference>
<dbReference type="InterPro" id="IPR029032">
    <property type="entry name" value="AhpD-like"/>
</dbReference>
<dbReference type="SUPFAM" id="SSF69118">
    <property type="entry name" value="AhpD-like"/>
    <property type="match status" value="1"/>
</dbReference>
<proteinExistence type="predicted"/>
<dbReference type="Gene3D" id="1.20.1290.10">
    <property type="entry name" value="AhpD-like"/>
    <property type="match status" value="1"/>
</dbReference>
<keyword evidence="2" id="KW-0575">Peroxidase</keyword>
<evidence type="ECO:0000313" key="3">
    <source>
        <dbReference type="Proteomes" id="UP000198921"/>
    </source>
</evidence>
<evidence type="ECO:0000259" key="1">
    <source>
        <dbReference type="Pfam" id="PF02627"/>
    </source>
</evidence>
<organism evidence="2 3">
    <name type="scientific">Geodermatophilus africanus</name>
    <dbReference type="NCBI Taxonomy" id="1137993"/>
    <lineage>
        <taxon>Bacteria</taxon>
        <taxon>Bacillati</taxon>
        <taxon>Actinomycetota</taxon>
        <taxon>Actinomycetes</taxon>
        <taxon>Geodermatophilales</taxon>
        <taxon>Geodermatophilaceae</taxon>
        <taxon>Geodermatophilus</taxon>
    </lineage>
</organism>
<dbReference type="RefSeq" id="WP_091152025.1">
    <property type="nucleotide sequence ID" value="NZ_FNOT01000002.1"/>
</dbReference>
<dbReference type="GO" id="GO:0051920">
    <property type="term" value="F:peroxiredoxin activity"/>
    <property type="evidence" value="ECO:0007669"/>
    <property type="project" value="InterPro"/>
</dbReference>
<dbReference type="OrthoDB" id="9810664at2"/>
<gene>
    <name evidence="2" type="ORF">SAMN05660209_00999</name>
</gene>
<reference evidence="3" key="1">
    <citation type="submission" date="2016-10" db="EMBL/GenBank/DDBJ databases">
        <authorList>
            <person name="Varghese N."/>
            <person name="Submissions S."/>
        </authorList>
    </citation>
    <scope>NUCLEOTIDE SEQUENCE [LARGE SCALE GENOMIC DNA]</scope>
    <source>
        <strain evidence="3">DSM 45422</strain>
    </source>
</reference>
<accession>A0A1H3DJU6</accession>
<sequence length="209" mass="22374">MSDQVHEPAGTGGGAAGPAISRFPVADPAGLPADLAERYADVQERSGFLPHVFAALAWRPDEARAFFAMNDALMDKDTPGLSTGDRELIVVATSAANGCAYCVVAHSAIARIRTRDPLLADLVAVDWRKAPLDDRVHAVLDVAVRLALDPAAVTAADLDRLRQHGLTDDDVWDVGAITAFFALSNRLAHFAAIPPNPEFHLLGRIPRER</sequence>
<dbReference type="InterPro" id="IPR004675">
    <property type="entry name" value="AhpD_core"/>
</dbReference>
<evidence type="ECO:0000313" key="2">
    <source>
        <dbReference type="EMBL" id="SDX65929.1"/>
    </source>
</evidence>
<name>A0A1H3DJU6_9ACTN</name>
<dbReference type="NCBIfam" id="TIGR00778">
    <property type="entry name" value="ahpD_dom"/>
    <property type="match status" value="1"/>
</dbReference>
<keyword evidence="2" id="KW-0560">Oxidoreductase</keyword>
<dbReference type="InterPro" id="IPR003779">
    <property type="entry name" value="CMD-like"/>
</dbReference>
<dbReference type="EMBL" id="FNOT01000002">
    <property type="protein sequence ID" value="SDX65929.1"/>
    <property type="molecule type" value="Genomic_DNA"/>
</dbReference>
<keyword evidence="3" id="KW-1185">Reference proteome</keyword>
<dbReference type="PANTHER" id="PTHR35446:SF2">
    <property type="entry name" value="CARBOXYMUCONOLACTONE DECARBOXYLASE-LIKE DOMAIN-CONTAINING PROTEIN"/>
    <property type="match status" value="1"/>
</dbReference>
<dbReference type="NCBIfam" id="TIGR01926">
    <property type="entry name" value="peroxid_rel"/>
    <property type="match status" value="1"/>
</dbReference>
<dbReference type="STRING" id="1137993.SAMN05660209_00999"/>